<dbReference type="SUPFAM" id="SSF52540">
    <property type="entry name" value="P-loop containing nucleoside triphosphate hydrolases"/>
    <property type="match status" value="1"/>
</dbReference>
<comment type="caution">
    <text evidence="2">The sequence shown here is derived from an EMBL/GenBank/DDBJ whole genome shotgun (WGS) entry which is preliminary data.</text>
</comment>
<evidence type="ECO:0008006" key="4">
    <source>
        <dbReference type="Google" id="ProtNLM"/>
    </source>
</evidence>
<feature type="region of interest" description="Disordered" evidence="1">
    <location>
        <begin position="1"/>
        <end position="28"/>
    </location>
</feature>
<reference evidence="2 3" key="1">
    <citation type="submission" date="2019-03" db="EMBL/GenBank/DDBJ databases">
        <title>Draft genome sequence of Xylaria hypoxylon DSM 108379, a ubiquitous saprotrophic-parasitic fungi on hardwood.</title>
        <authorList>
            <person name="Buettner E."/>
            <person name="Leonhardt S."/>
            <person name="Gebauer A.M."/>
            <person name="Liers C."/>
            <person name="Hofrichter M."/>
            <person name="Kellner H."/>
        </authorList>
    </citation>
    <scope>NUCLEOTIDE SEQUENCE [LARGE SCALE GENOMIC DNA]</scope>
    <source>
        <strain evidence="2 3">DSM 108379</strain>
    </source>
</reference>
<keyword evidence="3" id="KW-1185">Reference proteome</keyword>
<evidence type="ECO:0000313" key="3">
    <source>
        <dbReference type="Proteomes" id="UP000297716"/>
    </source>
</evidence>
<dbReference type="EMBL" id="SKBN01000049">
    <property type="protein sequence ID" value="TGJ85251.1"/>
    <property type="molecule type" value="Genomic_DNA"/>
</dbReference>
<dbReference type="Gene3D" id="3.40.50.300">
    <property type="entry name" value="P-loop containing nucleotide triphosphate hydrolases"/>
    <property type="match status" value="1"/>
</dbReference>
<accession>A0A4Z0Z0J6</accession>
<evidence type="ECO:0000313" key="2">
    <source>
        <dbReference type="EMBL" id="TGJ85251.1"/>
    </source>
</evidence>
<sequence>MSHEMPAGTYSPERPGSGHGELTGFESATQSPASTLSLSLSLPQFGTELLCQSTDKLIKALLPFKDVVAPQKQVLRLFFQAQELDRVSHELQRLVDERRFAGRSTSSVELPTVDPFQSQPDRLWDSVSLVGEQCSIGTIPGLLVRIDKIDHPYVETSRPELPFVDLVWYDQRFRALKVQTDTLHVLEMAIALIDLMNSVNDKGKLPHLNQTRDMASTLQSCIASLKPKLQDPGWRFDAGRHDMGIVNMQRAVQEAESVLQSLPAISSNVHYRIPRRSKDIYTGRHSQMRAIEDAFSASIPPIQKRFVIQGQPGTGKTELALKYAEEHARQYWGVFWVDASSSANTMLSYAKIAEVGGVERNENAAKHWLSSCVSPWLLIVDNADDDEPLEELLPLGTQGRVIVTTRNRRHISYNIRGCSALELGAMDDEEAKLLLLRAAHEPTPWTDALIQAGKAIVTSDGGHEALKHEL</sequence>
<name>A0A4Z0Z0J6_9PEZI</name>
<gene>
    <name evidence="2" type="ORF">E0Z10_g3495</name>
</gene>
<dbReference type="AlphaFoldDB" id="A0A4Z0Z0J6"/>
<dbReference type="Proteomes" id="UP000297716">
    <property type="component" value="Unassembled WGS sequence"/>
</dbReference>
<dbReference type="InterPro" id="IPR027417">
    <property type="entry name" value="P-loop_NTPase"/>
</dbReference>
<dbReference type="OrthoDB" id="5086500at2759"/>
<proteinExistence type="predicted"/>
<organism evidence="2 3">
    <name type="scientific">Xylaria hypoxylon</name>
    <dbReference type="NCBI Taxonomy" id="37992"/>
    <lineage>
        <taxon>Eukaryota</taxon>
        <taxon>Fungi</taxon>
        <taxon>Dikarya</taxon>
        <taxon>Ascomycota</taxon>
        <taxon>Pezizomycotina</taxon>
        <taxon>Sordariomycetes</taxon>
        <taxon>Xylariomycetidae</taxon>
        <taxon>Xylariales</taxon>
        <taxon>Xylariaceae</taxon>
        <taxon>Xylaria</taxon>
    </lineage>
</organism>
<protein>
    <recommendedName>
        <fullName evidence="4">NB-ARC domain-containing protein</fullName>
    </recommendedName>
</protein>
<dbReference type="STRING" id="37992.A0A4Z0Z0J6"/>
<evidence type="ECO:0000256" key="1">
    <source>
        <dbReference type="SAM" id="MobiDB-lite"/>
    </source>
</evidence>